<dbReference type="Ensembl" id="ENSCHIT00010046439.1">
    <property type="protein sequence ID" value="ENSCHIP00010033028.1"/>
    <property type="gene ID" value="ENSCHIG00010024341.1"/>
</dbReference>
<name>A0A8C2RRI0_CAPHI</name>
<reference evidence="1" key="2">
    <citation type="submission" date="2025-08" db="UniProtKB">
        <authorList>
            <consortium name="Ensembl"/>
        </authorList>
    </citation>
    <scope>IDENTIFICATION</scope>
</reference>
<dbReference type="AlphaFoldDB" id="A0A8C2RRI0"/>
<accession>A0A8C2RRI0</accession>
<evidence type="ECO:0000313" key="1">
    <source>
        <dbReference type="Ensembl" id="ENSCHIP00010033028.1"/>
    </source>
</evidence>
<organism evidence="1">
    <name type="scientific">Capra hircus</name>
    <name type="common">Goat</name>
    <dbReference type="NCBI Taxonomy" id="9925"/>
    <lineage>
        <taxon>Eukaryota</taxon>
        <taxon>Metazoa</taxon>
        <taxon>Chordata</taxon>
        <taxon>Craniata</taxon>
        <taxon>Vertebrata</taxon>
        <taxon>Euteleostomi</taxon>
        <taxon>Mammalia</taxon>
        <taxon>Eutheria</taxon>
        <taxon>Laurasiatheria</taxon>
        <taxon>Artiodactyla</taxon>
        <taxon>Ruminantia</taxon>
        <taxon>Pecora</taxon>
        <taxon>Bovidae</taxon>
        <taxon>Caprinae</taxon>
        <taxon>Capra</taxon>
    </lineage>
</organism>
<reference evidence="1" key="1">
    <citation type="submission" date="2019-03" db="EMBL/GenBank/DDBJ databases">
        <title>Genome sequencing and reference-guided assembly of Black Bengal Goat (Capra hircus).</title>
        <authorList>
            <person name="Siddiki A.Z."/>
            <person name="Baten A."/>
            <person name="Billah M."/>
            <person name="Alam M.A.U."/>
            <person name="Shawrob K.S.M."/>
            <person name="Saha S."/>
            <person name="Chowdhury M."/>
            <person name="Rahman A.H."/>
            <person name="Stear M."/>
            <person name="Miah G."/>
            <person name="Das G.B."/>
            <person name="Hossain M.M."/>
            <person name="Kumkum M."/>
            <person name="Islam M.S."/>
            <person name="Mollah A.M."/>
            <person name="Ahsan A."/>
            <person name="Tusar F."/>
            <person name="Khan M.K.I."/>
        </authorList>
    </citation>
    <scope>NUCLEOTIDE SEQUENCE [LARGE SCALE GENOMIC DNA]</scope>
</reference>
<protein>
    <recommendedName>
        <fullName evidence="2">Calmodulin binding transcription activator 1</fullName>
    </recommendedName>
</protein>
<sequence length="211" mass="23773">MACCAGVLQKLIMDYLTKFKAQKFIQALWEVFLDVSSEKRKEKESKQVEGREQSVSQSVFCGTSTYCVLNTVPPLEDDHGNSNSSHVKIFLPKKLLECLPKCSSLPKERHRWNTNEGNRNKTIRLSFSLLSFMSPLRPEGDRFPGKVGSWSGSLKDWWNLSRGLGRGVPLRLEGMTVSQWRTREGAGWHLGAVLDTHDIPVASTCQDQAFA</sequence>
<evidence type="ECO:0008006" key="2">
    <source>
        <dbReference type="Google" id="ProtNLM"/>
    </source>
</evidence>
<proteinExistence type="predicted"/>